<organism evidence="2 3">
    <name type="scientific">Gigaspora margarita</name>
    <dbReference type="NCBI Taxonomy" id="4874"/>
    <lineage>
        <taxon>Eukaryota</taxon>
        <taxon>Fungi</taxon>
        <taxon>Fungi incertae sedis</taxon>
        <taxon>Mucoromycota</taxon>
        <taxon>Glomeromycotina</taxon>
        <taxon>Glomeromycetes</taxon>
        <taxon>Diversisporales</taxon>
        <taxon>Gigasporaceae</taxon>
        <taxon>Gigaspora</taxon>
    </lineage>
</organism>
<comment type="caution">
    <text evidence="2">The sequence shown here is derived from an EMBL/GenBank/DDBJ whole genome shotgun (WGS) entry which is preliminary data.</text>
</comment>
<keyword evidence="1" id="KW-0732">Signal</keyword>
<evidence type="ECO:0000313" key="2">
    <source>
        <dbReference type="EMBL" id="KAF0458637.1"/>
    </source>
</evidence>
<dbReference type="AlphaFoldDB" id="A0A8H3XH56"/>
<keyword evidence="3" id="KW-1185">Reference proteome</keyword>
<dbReference type="EMBL" id="WTPW01001075">
    <property type="protein sequence ID" value="KAF0458637.1"/>
    <property type="molecule type" value="Genomic_DNA"/>
</dbReference>
<evidence type="ECO:0000256" key="1">
    <source>
        <dbReference type="SAM" id="SignalP"/>
    </source>
</evidence>
<sequence length="106" mass="11224">MKPINTILLMFTIVFLFVVSESISTPKDGSFPAAKTQSGYKNLLIEQVSSCPPDKPNICGKTCCTQDQTCCQNGCCPHIGVCCPNKKGCCPVGYTCCGNSGCCGKN</sequence>
<dbReference type="OrthoDB" id="10486732at2759"/>
<gene>
    <name evidence="2" type="ORF">F8M41_000910</name>
</gene>
<feature type="signal peptide" evidence="1">
    <location>
        <begin position="1"/>
        <end position="22"/>
    </location>
</feature>
<protein>
    <submittedName>
        <fullName evidence="2">Uncharacterized protein</fullName>
    </submittedName>
</protein>
<feature type="chain" id="PRO_5034788335" evidence="1">
    <location>
        <begin position="23"/>
        <end position="106"/>
    </location>
</feature>
<proteinExistence type="predicted"/>
<name>A0A8H3XH56_GIGMA</name>
<dbReference type="Proteomes" id="UP000439903">
    <property type="component" value="Unassembled WGS sequence"/>
</dbReference>
<evidence type="ECO:0000313" key="3">
    <source>
        <dbReference type="Proteomes" id="UP000439903"/>
    </source>
</evidence>
<reference evidence="2 3" key="1">
    <citation type="journal article" date="2019" name="Environ. Microbiol.">
        <title>At the nexus of three kingdoms: the genome of the mycorrhizal fungus Gigaspora margarita provides insights into plant, endobacterial and fungal interactions.</title>
        <authorList>
            <person name="Venice F."/>
            <person name="Ghignone S."/>
            <person name="Salvioli di Fossalunga A."/>
            <person name="Amselem J."/>
            <person name="Novero M."/>
            <person name="Xianan X."/>
            <person name="Sedzielewska Toro K."/>
            <person name="Morin E."/>
            <person name="Lipzen A."/>
            <person name="Grigoriev I.V."/>
            <person name="Henrissat B."/>
            <person name="Martin F.M."/>
            <person name="Bonfante P."/>
        </authorList>
    </citation>
    <scope>NUCLEOTIDE SEQUENCE [LARGE SCALE GENOMIC DNA]</scope>
    <source>
        <strain evidence="2 3">BEG34</strain>
    </source>
</reference>
<accession>A0A8H3XH56</accession>